<dbReference type="SUPFAM" id="SSF56112">
    <property type="entry name" value="Protein kinase-like (PK-like)"/>
    <property type="match status" value="1"/>
</dbReference>
<dbReference type="InterPro" id="IPR041726">
    <property type="entry name" value="ACAD10_11_N"/>
</dbReference>
<sequence length="352" mass="39945">MADTIPVRAGEGIDLAPLEKYLRSTFRDLPSGELELTQFPTGASNLTYALKVGDWEAVLRRPPLGPVAPKAHDMGREFRVLQALVGHFQLAPKPLAFCDDHSVLGAPFFLMERRHGIVLNTDFPTGVTPTRDLGRRLSQQMVNELVGLHQVDYTKTDLVHMTRPEGFMKRQVDGWISRYNRAKTDDVQGVEELMKWLADGVPEESGCAIIHYDYKFNNAMFNRELTQMVGLFDWEMTTVGDPLADLGAAMSYWLQADDPEMLKVGLGKPPITIKDGFFTRREFIEAYAQQSGRDVSRSHFYVTFAFFKLAVIIQQIYYRYKAGQTNDSRFMNMNHGVAALVEWALQSVRRPD</sequence>
<evidence type="ECO:0000259" key="1">
    <source>
        <dbReference type="Pfam" id="PF01636"/>
    </source>
</evidence>
<proteinExistence type="predicted"/>
<dbReference type="EMBL" id="CP104064">
    <property type="protein sequence ID" value="WAH36130.1"/>
    <property type="molecule type" value="Genomic_DNA"/>
</dbReference>
<reference evidence="2" key="1">
    <citation type="submission" date="2022-08" db="EMBL/GenBank/DDBJ databases">
        <title>Alicyclobacillus dauci DSM2870, complete genome.</title>
        <authorList>
            <person name="Wang Q."/>
            <person name="Cai R."/>
            <person name="Wang Z."/>
        </authorList>
    </citation>
    <scope>NUCLEOTIDE SEQUENCE</scope>
    <source>
        <strain evidence="2">DSM 28700</strain>
    </source>
</reference>
<dbReference type="CDD" id="cd05154">
    <property type="entry name" value="ACAD10_11_N-like"/>
    <property type="match status" value="1"/>
</dbReference>
<dbReference type="Gene3D" id="3.30.200.20">
    <property type="entry name" value="Phosphorylase Kinase, domain 1"/>
    <property type="match status" value="1"/>
</dbReference>
<name>A0ABY6Z049_9BACL</name>
<accession>A0ABY6Z049</accession>
<organism evidence="2 3">
    <name type="scientific">Alicyclobacillus dauci</name>
    <dbReference type="NCBI Taxonomy" id="1475485"/>
    <lineage>
        <taxon>Bacteria</taxon>
        <taxon>Bacillati</taxon>
        <taxon>Bacillota</taxon>
        <taxon>Bacilli</taxon>
        <taxon>Bacillales</taxon>
        <taxon>Alicyclobacillaceae</taxon>
        <taxon>Alicyclobacillus</taxon>
    </lineage>
</organism>
<gene>
    <name evidence="2" type="ORF">NZD86_18050</name>
</gene>
<keyword evidence="3" id="KW-1185">Reference proteome</keyword>
<dbReference type="Pfam" id="PF01636">
    <property type="entry name" value="APH"/>
    <property type="match status" value="1"/>
</dbReference>
<dbReference type="Gene3D" id="3.90.1200.10">
    <property type="match status" value="1"/>
</dbReference>
<feature type="domain" description="Aminoglycoside phosphotransferase" evidence="1">
    <location>
        <begin position="36"/>
        <end position="262"/>
    </location>
</feature>
<dbReference type="InterPro" id="IPR052898">
    <property type="entry name" value="ACAD10-like"/>
</dbReference>
<evidence type="ECO:0000313" key="3">
    <source>
        <dbReference type="Proteomes" id="UP001164803"/>
    </source>
</evidence>
<evidence type="ECO:0000313" key="2">
    <source>
        <dbReference type="EMBL" id="WAH36130.1"/>
    </source>
</evidence>
<dbReference type="InterPro" id="IPR002575">
    <property type="entry name" value="Aminoglycoside_PTrfase"/>
</dbReference>
<dbReference type="InterPro" id="IPR011009">
    <property type="entry name" value="Kinase-like_dom_sf"/>
</dbReference>
<protein>
    <submittedName>
        <fullName evidence="2">Phosphotransferase family protein</fullName>
    </submittedName>
</protein>
<dbReference type="RefSeq" id="WP_268043438.1">
    <property type="nucleotide sequence ID" value="NZ_CP104064.1"/>
</dbReference>
<dbReference type="Proteomes" id="UP001164803">
    <property type="component" value="Chromosome"/>
</dbReference>
<dbReference type="PANTHER" id="PTHR47829">
    <property type="entry name" value="HYDROLASE, PUTATIVE (AFU_ORTHOLOGUE AFUA_1G12880)-RELATED"/>
    <property type="match status" value="1"/>
</dbReference>
<dbReference type="PANTHER" id="PTHR47829:SF1">
    <property type="entry name" value="HAD FAMILY PHOSPHATASE"/>
    <property type="match status" value="1"/>
</dbReference>